<evidence type="ECO:0000313" key="2">
    <source>
        <dbReference type="Proteomes" id="UP000076532"/>
    </source>
</evidence>
<protein>
    <submittedName>
        <fullName evidence="1">Uncharacterized protein</fullName>
    </submittedName>
</protein>
<reference evidence="1 2" key="1">
    <citation type="journal article" date="2016" name="Mol. Biol. Evol.">
        <title>Comparative Genomics of Early-Diverging Mushroom-Forming Fungi Provides Insights into the Origins of Lignocellulose Decay Capabilities.</title>
        <authorList>
            <person name="Nagy L.G."/>
            <person name="Riley R."/>
            <person name="Tritt A."/>
            <person name="Adam C."/>
            <person name="Daum C."/>
            <person name="Floudas D."/>
            <person name="Sun H."/>
            <person name="Yadav J.S."/>
            <person name="Pangilinan J."/>
            <person name="Larsson K.H."/>
            <person name="Matsuura K."/>
            <person name="Barry K."/>
            <person name="Labutti K."/>
            <person name="Kuo R."/>
            <person name="Ohm R.A."/>
            <person name="Bhattacharya S.S."/>
            <person name="Shirouzu T."/>
            <person name="Yoshinaga Y."/>
            <person name="Martin F.M."/>
            <person name="Grigoriev I.V."/>
            <person name="Hibbett D.S."/>
        </authorList>
    </citation>
    <scope>NUCLEOTIDE SEQUENCE [LARGE SCALE GENOMIC DNA]</scope>
    <source>
        <strain evidence="1 2">CBS 109695</strain>
    </source>
</reference>
<gene>
    <name evidence="1" type="ORF">FIBSPDRAFT_756967</name>
</gene>
<dbReference type="EMBL" id="KV417665">
    <property type="protein sequence ID" value="KZP11292.1"/>
    <property type="molecule type" value="Genomic_DNA"/>
</dbReference>
<dbReference type="Proteomes" id="UP000076532">
    <property type="component" value="Unassembled WGS sequence"/>
</dbReference>
<proteinExistence type="predicted"/>
<sequence length="88" mass="10300">LKPISSGLEWYHVFDLASDTIVYAFPHRKTELRVYREYIQSLFGSLHPSTHKSIINLDKAIRKHVSENWSLELSSIRSFYALQIDHTP</sequence>
<keyword evidence="2" id="KW-1185">Reference proteome</keyword>
<organism evidence="1 2">
    <name type="scientific">Athelia psychrophila</name>
    <dbReference type="NCBI Taxonomy" id="1759441"/>
    <lineage>
        <taxon>Eukaryota</taxon>
        <taxon>Fungi</taxon>
        <taxon>Dikarya</taxon>
        <taxon>Basidiomycota</taxon>
        <taxon>Agaricomycotina</taxon>
        <taxon>Agaricomycetes</taxon>
        <taxon>Agaricomycetidae</taxon>
        <taxon>Atheliales</taxon>
        <taxon>Atheliaceae</taxon>
        <taxon>Athelia</taxon>
    </lineage>
</organism>
<accession>A0A166A6G8</accession>
<evidence type="ECO:0000313" key="1">
    <source>
        <dbReference type="EMBL" id="KZP11292.1"/>
    </source>
</evidence>
<dbReference type="OrthoDB" id="2355984at2759"/>
<feature type="non-terminal residue" evidence="1">
    <location>
        <position position="1"/>
    </location>
</feature>
<dbReference type="AlphaFoldDB" id="A0A166A6G8"/>
<name>A0A166A6G8_9AGAM</name>